<feature type="transmembrane region" description="Helical" evidence="1">
    <location>
        <begin position="166"/>
        <end position="183"/>
    </location>
</feature>
<keyword evidence="3" id="KW-1185">Reference proteome</keyword>
<name>N2BTU6_9ACTN</name>
<evidence type="ECO:0000313" key="3">
    <source>
        <dbReference type="Proteomes" id="UP000012651"/>
    </source>
</evidence>
<feature type="transmembrane region" description="Helical" evidence="1">
    <location>
        <begin position="189"/>
        <end position="210"/>
    </location>
</feature>
<reference evidence="2 3" key="1">
    <citation type="submission" date="2013-03" db="EMBL/GenBank/DDBJ databases">
        <title>The Genome Sequence of Atopobium minutum 10063974.</title>
        <authorList>
            <consortium name="The Broad Institute Genome Sequencing Platform"/>
            <person name="Earl A."/>
            <person name="Ward D."/>
            <person name="Feldgarden M."/>
            <person name="Gevers D."/>
            <person name="Lambert T."/>
            <person name="Marvaud J.-C."/>
            <person name="Courvalin P."/>
            <person name="Walker B."/>
            <person name="Young S.K."/>
            <person name="Zeng Q."/>
            <person name="Gargeya S."/>
            <person name="Fitzgerald M."/>
            <person name="Haas B."/>
            <person name="Abouelleil A."/>
            <person name="Alvarado L."/>
            <person name="Arachchi H.M."/>
            <person name="Berlin A.M."/>
            <person name="Chapman S.B."/>
            <person name="Dewar J."/>
            <person name="Goldberg J."/>
            <person name="Griggs A."/>
            <person name="Gujja S."/>
            <person name="Hansen M."/>
            <person name="Howarth C."/>
            <person name="Imamovic A."/>
            <person name="Larimer J."/>
            <person name="McCowan C."/>
            <person name="Murphy C."/>
            <person name="Neiman D."/>
            <person name="Pearson M."/>
            <person name="Priest M."/>
            <person name="Roberts A."/>
            <person name="Saif S."/>
            <person name="Shea T."/>
            <person name="Sisk P."/>
            <person name="Sykes S."/>
            <person name="Wortman J."/>
            <person name="Nusbaum C."/>
            <person name="Birren B."/>
        </authorList>
    </citation>
    <scope>NUCLEOTIDE SEQUENCE [LARGE SCALE GENOMIC DNA]</scope>
    <source>
        <strain evidence="2 3">10063974</strain>
    </source>
</reference>
<evidence type="ECO:0000256" key="1">
    <source>
        <dbReference type="SAM" id="Phobius"/>
    </source>
</evidence>
<dbReference type="AlphaFoldDB" id="N2BTU6"/>
<protein>
    <submittedName>
        <fullName evidence="2">Uncharacterized protein</fullName>
    </submittedName>
</protein>
<evidence type="ECO:0000313" key="2">
    <source>
        <dbReference type="EMBL" id="EMZ41905.1"/>
    </source>
</evidence>
<dbReference type="HOGENOM" id="CLU_1286580_0_0_11"/>
<organism evidence="2 3">
    <name type="scientific">Atopobium minutum 10063974</name>
    <dbReference type="NCBI Taxonomy" id="997872"/>
    <lineage>
        <taxon>Bacteria</taxon>
        <taxon>Bacillati</taxon>
        <taxon>Actinomycetota</taxon>
        <taxon>Coriobacteriia</taxon>
        <taxon>Coriobacteriales</taxon>
        <taxon>Atopobiaceae</taxon>
        <taxon>Atopobium</taxon>
    </lineage>
</organism>
<keyword evidence="1" id="KW-1133">Transmembrane helix</keyword>
<feature type="transmembrane region" description="Helical" evidence="1">
    <location>
        <begin position="20"/>
        <end position="41"/>
    </location>
</feature>
<comment type="caution">
    <text evidence="2">The sequence shown here is derived from an EMBL/GenBank/DDBJ whole genome shotgun (WGS) entry which is preliminary data.</text>
</comment>
<proteinExistence type="predicted"/>
<accession>N2BTU6</accession>
<feature type="transmembrane region" description="Helical" evidence="1">
    <location>
        <begin position="128"/>
        <end position="154"/>
    </location>
</feature>
<sequence>MLLTIIRHDCKALKYQGKMLLMNGILVLGLCFAAYAISHVNTSGVLLFGRANLQLVLIVLLGASSCVEFLGRALLCDIDDGTRATAFYCGIKPFEYASAKAIIPLCISIADVILFGIVASYFSPSFAILLQGAGGLIGAYILDILFCVSAIHTISVFLRPDTKSRPNFLIYIVIMHIPIIAFCSPLNNLLLFCIVIMLCTFIALVIYIYAISKK</sequence>
<feature type="transmembrane region" description="Helical" evidence="1">
    <location>
        <begin position="101"/>
        <end position="122"/>
    </location>
</feature>
<keyword evidence="1" id="KW-0812">Transmembrane</keyword>
<dbReference type="EMBL" id="AGXC01000002">
    <property type="protein sequence ID" value="EMZ41905.1"/>
    <property type="molecule type" value="Genomic_DNA"/>
</dbReference>
<dbReference type="Proteomes" id="UP000012651">
    <property type="component" value="Unassembled WGS sequence"/>
</dbReference>
<feature type="transmembrane region" description="Helical" evidence="1">
    <location>
        <begin position="53"/>
        <end position="75"/>
    </location>
</feature>
<keyword evidence="1" id="KW-0472">Membrane</keyword>
<gene>
    <name evidence="2" type="ORF">HMPREF1091_00879</name>
</gene>